<evidence type="ECO:0000313" key="7">
    <source>
        <dbReference type="EMBL" id="KAF7727618.1"/>
    </source>
</evidence>
<name>A0A8H7ER18_9FUNG</name>
<dbReference type="InterPro" id="IPR052011">
    <property type="entry name" value="CENP-NAC/CAD_complex"/>
</dbReference>
<gene>
    <name evidence="7" type="ORF">EC973_007379</name>
</gene>
<dbReference type="GO" id="GO:0007059">
    <property type="term" value="P:chromosome segregation"/>
    <property type="evidence" value="ECO:0007669"/>
    <property type="project" value="InterPro"/>
</dbReference>
<dbReference type="GO" id="GO:0034080">
    <property type="term" value="P:CENP-A containing chromatin assembly"/>
    <property type="evidence" value="ECO:0007669"/>
    <property type="project" value="InterPro"/>
</dbReference>
<keyword evidence="5" id="KW-0539">Nucleus</keyword>
<dbReference type="Pfam" id="PF05238">
    <property type="entry name" value="CENP-N"/>
    <property type="match status" value="1"/>
</dbReference>
<evidence type="ECO:0000256" key="2">
    <source>
        <dbReference type="ARBA" id="ARBA00004584"/>
    </source>
</evidence>
<evidence type="ECO:0000256" key="4">
    <source>
        <dbReference type="ARBA" id="ARBA00022454"/>
    </source>
</evidence>
<proteinExistence type="inferred from homology"/>
<dbReference type="PANTHER" id="PTHR46790">
    <property type="entry name" value="CENTROMERE PROTEIN N"/>
    <property type="match status" value="1"/>
</dbReference>
<comment type="subcellular location">
    <subcellularLocation>
        <location evidence="2">Chromosome</location>
        <location evidence="2">Centromere</location>
    </subcellularLocation>
    <subcellularLocation>
        <location evidence="1">Nucleus</location>
    </subcellularLocation>
</comment>
<dbReference type="PANTHER" id="PTHR46790:SF1">
    <property type="entry name" value="CENTROMERE PROTEIN N"/>
    <property type="match status" value="1"/>
</dbReference>
<comment type="similarity">
    <text evidence="3">Belongs to the CENP-N/CHL4 family.</text>
</comment>
<keyword evidence="8" id="KW-1185">Reference proteome</keyword>
<evidence type="ECO:0008006" key="9">
    <source>
        <dbReference type="Google" id="ProtNLM"/>
    </source>
</evidence>
<dbReference type="OrthoDB" id="6585699at2759"/>
<evidence type="ECO:0000256" key="5">
    <source>
        <dbReference type="ARBA" id="ARBA00023242"/>
    </source>
</evidence>
<dbReference type="Proteomes" id="UP000605846">
    <property type="component" value="Unassembled WGS sequence"/>
</dbReference>
<reference evidence="7" key="1">
    <citation type="submission" date="2020-01" db="EMBL/GenBank/DDBJ databases">
        <title>Genome Sequencing of Three Apophysomyces-Like Fungal Strains Confirms a Novel Fungal Genus in the Mucoromycota with divergent Burkholderia-like Endosymbiotic Bacteria.</title>
        <authorList>
            <person name="Stajich J.E."/>
            <person name="Macias A.M."/>
            <person name="Carter-House D."/>
            <person name="Lovett B."/>
            <person name="Kasson L.R."/>
            <person name="Berry K."/>
            <person name="Grigoriev I."/>
            <person name="Chang Y."/>
            <person name="Spatafora J."/>
            <person name="Kasson M.T."/>
        </authorList>
    </citation>
    <scope>NUCLEOTIDE SEQUENCE</scope>
    <source>
        <strain evidence="7">NRRL A-21654</strain>
    </source>
</reference>
<protein>
    <recommendedName>
        <fullName evidence="9">Centromere protein N</fullName>
    </recommendedName>
</protein>
<dbReference type="GO" id="GO:0005654">
    <property type="term" value="C:nucleoplasm"/>
    <property type="evidence" value="ECO:0007669"/>
    <property type="project" value="TreeGrafter"/>
</dbReference>
<evidence type="ECO:0000256" key="3">
    <source>
        <dbReference type="ARBA" id="ARBA00005566"/>
    </source>
</evidence>
<comment type="caution">
    <text evidence="7">The sequence shown here is derived from an EMBL/GenBank/DDBJ whole genome shotgun (WGS) entry which is preliminary data.</text>
</comment>
<keyword evidence="4" id="KW-0158">Chromosome</keyword>
<dbReference type="GO" id="GO:0000775">
    <property type="term" value="C:chromosome, centromeric region"/>
    <property type="evidence" value="ECO:0007669"/>
    <property type="project" value="UniProtKB-SubCell"/>
</dbReference>
<evidence type="ECO:0000256" key="6">
    <source>
        <dbReference type="ARBA" id="ARBA00023328"/>
    </source>
</evidence>
<accession>A0A8H7ER18</accession>
<keyword evidence="6" id="KW-0137">Centromere</keyword>
<evidence type="ECO:0000313" key="8">
    <source>
        <dbReference type="Proteomes" id="UP000605846"/>
    </source>
</evidence>
<dbReference type="AlphaFoldDB" id="A0A8H7ER18"/>
<dbReference type="Gene3D" id="3.10.20.720">
    <property type="match status" value="1"/>
</dbReference>
<dbReference type="InterPro" id="IPR007902">
    <property type="entry name" value="Chl4/mis15/CENP-N"/>
</dbReference>
<dbReference type="EMBL" id="JABAYA010000053">
    <property type="protein sequence ID" value="KAF7727618.1"/>
    <property type="molecule type" value="Genomic_DNA"/>
</dbReference>
<sequence>MLTEADRYPIDYSERVKSYIRRLSREQLLDVIKQWFAIPELRPSLSSWDDYLELKKAHKYHMLERFMNQDWPESLCALQIAHIDMTYLLSKASLKKWKVWKLRKNHGHLAVWIDHKTAQDRIQKHLSQYYRCHCYSVVHEKTETHWYRIMLFDDLQTRDLPLASNHVYLIHYPNTEFLLCGGSLRKEMKSYIIQAILGTFDADDVQEEDLTSKRMDRLQEIILNRKSLGVFDQFRKNQFDGNPLDIRQKVNQPASEGYVKTREERRRIVPLHQDQLRERTEETERRFGKNVAQGVELLQFNLSLSMEHIVEAHMGEGASIPGDNEELSVTMKMRGSNVMEGLRQLALRGILKPPFPDWLTDVVATGTQHVLIRKDGVFKETMEEDEEETQ</sequence>
<evidence type="ECO:0000256" key="1">
    <source>
        <dbReference type="ARBA" id="ARBA00004123"/>
    </source>
</evidence>
<organism evidence="7 8">
    <name type="scientific">Apophysomyces ossiformis</name>
    <dbReference type="NCBI Taxonomy" id="679940"/>
    <lineage>
        <taxon>Eukaryota</taxon>
        <taxon>Fungi</taxon>
        <taxon>Fungi incertae sedis</taxon>
        <taxon>Mucoromycota</taxon>
        <taxon>Mucoromycotina</taxon>
        <taxon>Mucoromycetes</taxon>
        <taxon>Mucorales</taxon>
        <taxon>Mucorineae</taxon>
        <taxon>Mucoraceae</taxon>
        <taxon>Apophysomyces</taxon>
    </lineage>
</organism>